<feature type="region of interest" description="Disordered" evidence="12">
    <location>
        <begin position="537"/>
        <end position="570"/>
    </location>
</feature>
<evidence type="ECO:0000256" key="12">
    <source>
        <dbReference type="SAM" id="MobiDB-lite"/>
    </source>
</evidence>
<keyword evidence="7 15" id="KW-0418">Kinase</keyword>
<dbReference type="InterPro" id="IPR008266">
    <property type="entry name" value="Tyr_kinase_AS"/>
</dbReference>
<dbReference type="AlphaFoldDB" id="A0A8H7CBW3"/>
<evidence type="ECO:0000256" key="9">
    <source>
        <dbReference type="ARBA" id="ARBA00047559"/>
    </source>
</evidence>
<dbReference type="SMART" id="SM00326">
    <property type="entry name" value="SH3"/>
    <property type="match status" value="2"/>
</dbReference>
<dbReference type="PROSITE" id="PS50011">
    <property type="entry name" value="PROTEIN_KINASE_DOM"/>
    <property type="match status" value="1"/>
</dbReference>
<evidence type="ECO:0000256" key="4">
    <source>
        <dbReference type="ARBA" id="ARBA00022443"/>
    </source>
</evidence>
<evidence type="ECO:0000256" key="7">
    <source>
        <dbReference type="ARBA" id="ARBA00022777"/>
    </source>
</evidence>
<dbReference type="OrthoDB" id="60655at2759"/>
<dbReference type="PROSITE" id="PS00109">
    <property type="entry name" value="PROTEIN_KINASE_TYR"/>
    <property type="match status" value="1"/>
</dbReference>
<keyword evidence="16" id="KW-1185">Reference proteome</keyword>
<feature type="region of interest" description="Disordered" evidence="12">
    <location>
        <begin position="591"/>
        <end position="625"/>
    </location>
</feature>
<dbReference type="InterPro" id="IPR036028">
    <property type="entry name" value="SH3-like_dom_sf"/>
</dbReference>
<feature type="compositionally biased region" description="Polar residues" evidence="12">
    <location>
        <begin position="591"/>
        <end position="606"/>
    </location>
</feature>
<dbReference type="InterPro" id="IPR000719">
    <property type="entry name" value="Prot_kinase_dom"/>
</dbReference>
<evidence type="ECO:0000313" key="15">
    <source>
        <dbReference type="EMBL" id="KAF7331166.1"/>
    </source>
</evidence>
<dbReference type="Gene3D" id="2.30.30.40">
    <property type="entry name" value="SH3 Domains"/>
    <property type="match status" value="2"/>
</dbReference>
<dbReference type="PROSITE" id="PS50002">
    <property type="entry name" value="SH3"/>
    <property type="match status" value="2"/>
</dbReference>
<evidence type="ECO:0000256" key="2">
    <source>
        <dbReference type="ARBA" id="ARBA00006529"/>
    </source>
</evidence>
<evidence type="ECO:0000256" key="5">
    <source>
        <dbReference type="ARBA" id="ARBA00022679"/>
    </source>
</evidence>
<dbReference type="EMBL" id="JACAZH010000060">
    <property type="protein sequence ID" value="KAF7331166.1"/>
    <property type="molecule type" value="Genomic_DNA"/>
</dbReference>
<keyword evidence="4 11" id="KW-0728">SH3 domain</keyword>
<evidence type="ECO:0000256" key="8">
    <source>
        <dbReference type="ARBA" id="ARBA00022840"/>
    </source>
</evidence>
<feature type="compositionally biased region" description="Acidic residues" evidence="12">
    <location>
        <begin position="607"/>
        <end position="623"/>
    </location>
</feature>
<keyword evidence="8" id="KW-0067">ATP-binding</keyword>
<dbReference type="InterPro" id="IPR001245">
    <property type="entry name" value="Ser-Thr/Tyr_kinase_cat_dom"/>
</dbReference>
<evidence type="ECO:0000259" key="14">
    <source>
        <dbReference type="PROSITE" id="PS50011"/>
    </source>
</evidence>
<evidence type="ECO:0000256" key="11">
    <source>
        <dbReference type="PROSITE-ProRule" id="PRU00192"/>
    </source>
</evidence>
<evidence type="ECO:0000256" key="3">
    <source>
        <dbReference type="ARBA" id="ARBA00012406"/>
    </source>
</evidence>
<feature type="domain" description="SH3" evidence="13">
    <location>
        <begin position="750"/>
        <end position="813"/>
    </location>
</feature>
<dbReference type="EC" id="2.7.11.25" evidence="3"/>
<name>A0A8H7CBW3_9AGAR</name>
<sequence length="899" mass="100319">MNEDTVTGSKILLYEASLSFLKDACSTRFPARSPSEAEVLRRTVDDYISSMTSNSVVNAIVESLECRKRVLQVSTELALTNDPNLRTAMRADEERIATFLVSIFSSKSDEETVLRLEGDSAQHFLDVVQETLDRGFIVTQEHTKMALKIIRRLSALCDKLPSSLFIVGVEERDEHPSFGGGFGDIYRASYGGQRVALKRMRHFLRGSDLRRIRLKFCREALVWKDLHHPNILPFLGIDRDSFPSSLCMVSPWMEHGTVINYLKTHGFANVDKLLYEIAQGLEYLHSHNIVHGDLRGANILIKEDWSACLTDFGLSIFSDATSTMSTNRGGSLYWMAPELLLPERFGLKFARTPATDVYAFGCVCFELYTQRPPLSGLPEPAACMKVLDGGRAERPLGPPVMSDTLWQNITEFWAQGPATRPSVQFVVQQMVWSYPDLPSDMHPTLSTATTDVLLSSIPSTPETTTIQLDEPSMPFLDLTDFGVEGEVLPVWPDTESEQVPLMNSILEETMNLVEELPMLFGDLTNLGIDDETLPVDAKQEQVPPVNSEDTLVNSDDTLFDDLPEDSSRVKPWSSNEMFAFPDYQRHPLSTISGSVIGNNHSQSSLVDQDEDGEDEDEDEDEDESIHFVHRTRLWRDDASSLYSNRSRSPSPVRLPMATHTLPSALSLSSVSTTSQDSNKTPLSRKGKWWQLGALRDFLPSKTPSRLPGFVKVQTEVSIEYDGNEIPSAHDIALERRPAEDTDGWVNSGVSCHYKARALYSYRSSTTNSDDISFSCGEILDIVEKHAGWCRAKKTDESGSTGMAPCDYLQIIPPEDGGDQGNYRYRAVARWAYRASPNDPNEISFNKSDILVIVDWSDGWCLAKKADGSLGLAPSNCLLGIMELGEGRAPFQDLRISNIR</sequence>
<keyword evidence="6" id="KW-0547">Nucleotide-binding</keyword>
<comment type="catalytic activity">
    <reaction evidence="9">
        <text>L-threonyl-[protein] + ATP = O-phospho-L-threonyl-[protein] + ADP + H(+)</text>
        <dbReference type="Rhea" id="RHEA:46608"/>
        <dbReference type="Rhea" id="RHEA-COMP:11060"/>
        <dbReference type="Rhea" id="RHEA-COMP:11605"/>
        <dbReference type="ChEBI" id="CHEBI:15378"/>
        <dbReference type="ChEBI" id="CHEBI:30013"/>
        <dbReference type="ChEBI" id="CHEBI:30616"/>
        <dbReference type="ChEBI" id="CHEBI:61977"/>
        <dbReference type="ChEBI" id="CHEBI:456216"/>
        <dbReference type="EC" id="2.7.11.25"/>
    </reaction>
</comment>
<feature type="domain" description="Protein kinase" evidence="14">
    <location>
        <begin position="171"/>
        <end position="445"/>
    </location>
</feature>
<evidence type="ECO:0000259" key="13">
    <source>
        <dbReference type="PROSITE" id="PS50002"/>
    </source>
</evidence>
<organism evidence="15 16">
    <name type="scientific">Mycena sanguinolenta</name>
    <dbReference type="NCBI Taxonomy" id="230812"/>
    <lineage>
        <taxon>Eukaryota</taxon>
        <taxon>Fungi</taxon>
        <taxon>Dikarya</taxon>
        <taxon>Basidiomycota</taxon>
        <taxon>Agaricomycotina</taxon>
        <taxon>Agaricomycetes</taxon>
        <taxon>Agaricomycetidae</taxon>
        <taxon>Agaricales</taxon>
        <taxon>Marasmiineae</taxon>
        <taxon>Mycenaceae</taxon>
        <taxon>Mycena</taxon>
    </lineage>
</organism>
<dbReference type="InterPro" id="IPR051681">
    <property type="entry name" value="Ser/Thr_Kinases-Pseudokinases"/>
</dbReference>
<dbReference type="InterPro" id="IPR011009">
    <property type="entry name" value="Kinase-like_dom_sf"/>
</dbReference>
<reference evidence="15" key="1">
    <citation type="submission" date="2020-05" db="EMBL/GenBank/DDBJ databases">
        <title>Mycena genomes resolve the evolution of fungal bioluminescence.</title>
        <authorList>
            <person name="Tsai I.J."/>
        </authorList>
    </citation>
    <scope>NUCLEOTIDE SEQUENCE</scope>
    <source>
        <strain evidence="15">160909Yilan</strain>
    </source>
</reference>
<comment type="cofactor">
    <cofactor evidence="1">
        <name>Mg(2+)</name>
        <dbReference type="ChEBI" id="CHEBI:18420"/>
    </cofactor>
</comment>
<comment type="catalytic activity">
    <reaction evidence="10">
        <text>L-seryl-[protein] + ATP = O-phospho-L-seryl-[protein] + ADP + H(+)</text>
        <dbReference type="Rhea" id="RHEA:17989"/>
        <dbReference type="Rhea" id="RHEA-COMP:9863"/>
        <dbReference type="Rhea" id="RHEA-COMP:11604"/>
        <dbReference type="ChEBI" id="CHEBI:15378"/>
        <dbReference type="ChEBI" id="CHEBI:29999"/>
        <dbReference type="ChEBI" id="CHEBI:30616"/>
        <dbReference type="ChEBI" id="CHEBI:83421"/>
        <dbReference type="ChEBI" id="CHEBI:456216"/>
        <dbReference type="EC" id="2.7.11.25"/>
    </reaction>
</comment>
<gene>
    <name evidence="15" type="ORF">MSAN_02435200</name>
</gene>
<feature type="domain" description="SH3" evidence="13">
    <location>
        <begin position="821"/>
        <end position="882"/>
    </location>
</feature>
<dbReference type="PANTHER" id="PTHR44329">
    <property type="entry name" value="SERINE/THREONINE-PROTEIN KINASE TNNI3K-RELATED"/>
    <property type="match status" value="1"/>
</dbReference>
<evidence type="ECO:0000256" key="10">
    <source>
        <dbReference type="ARBA" id="ARBA00048329"/>
    </source>
</evidence>
<evidence type="ECO:0000313" key="16">
    <source>
        <dbReference type="Proteomes" id="UP000623467"/>
    </source>
</evidence>
<protein>
    <recommendedName>
        <fullName evidence="3">mitogen-activated protein kinase kinase kinase</fullName>
        <ecNumber evidence="3">2.7.11.25</ecNumber>
    </recommendedName>
</protein>
<dbReference type="Proteomes" id="UP000623467">
    <property type="component" value="Unassembled WGS sequence"/>
</dbReference>
<evidence type="ECO:0000256" key="1">
    <source>
        <dbReference type="ARBA" id="ARBA00001946"/>
    </source>
</evidence>
<dbReference type="SUPFAM" id="SSF50044">
    <property type="entry name" value="SH3-domain"/>
    <property type="match status" value="2"/>
</dbReference>
<proteinExistence type="inferred from homology"/>
<dbReference type="Pfam" id="PF07714">
    <property type="entry name" value="PK_Tyr_Ser-Thr"/>
    <property type="match status" value="1"/>
</dbReference>
<accession>A0A8H7CBW3</accession>
<dbReference type="InterPro" id="IPR001452">
    <property type="entry name" value="SH3_domain"/>
</dbReference>
<keyword evidence="5" id="KW-0808">Transferase</keyword>
<dbReference type="Gene3D" id="1.10.510.10">
    <property type="entry name" value="Transferase(Phosphotransferase) domain 1"/>
    <property type="match status" value="1"/>
</dbReference>
<comment type="caution">
    <text evidence="15">The sequence shown here is derived from an EMBL/GenBank/DDBJ whole genome shotgun (WGS) entry which is preliminary data.</text>
</comment>
<dbReference type="GO" id="GO:0005524">
    <property type="term" value="F:ATP binding"/>
    <property type="evidence" value="ECO:0007669"/>
    <property type="project" value="UniProtKB-KW"/>
</dbReference>
<dbReference type="GO" id="GO:0004709">
    <property type="term" value="F:MAP kinase kinase kinase activity"/>
    <property type="evidence" value="ECO:0007669"/>
    <property type="project" value="UniProtKB-EC"/>
</dbReference>
<comment type="similarity">
    <text evidence="2">Belongs to the protein kinase superfamily. STE Ser/Thr protein kinase family. MAP kinase kinase kinase subfamily.</text>
</comment>
<dbReference type="SUPFAM" id="SSF56112">
    <property type="entry name" value="Protein kinase-like (PK-like)"/>
    <property type="match status" value="1"/>
</dbReference>
<dbReference type="PANTHER" id="PTHR44329:SF288">
    <property type="entry name" value="MITOGEN-ACTIVATED PROTEIN KINASE KINASE KINASE 20"/>
    <property type="match status" value="1"/>
</dbReference>
<feature type="compositionally biased region" description="Polar residues" evidence="12">
    <location>
        <begin position="547"/>
        <end position="556"/>
    </location>
</feature>
<dbReference type="Pfam" id="PF00018">
    <property type="entry name" value="SH3_1"/>
    <property type="match status" value="1"/>
</dbReference>
<evidence type="ECO:0000256" key="6">
    <source>
        <dbReference type="ARBA" id="ARBA00022741"/>
    </source>
</evidence>